<dbReference type="EMBL" id="JXYS01000089">
    <property type="protein sequence ID" value="KJF16293.1"/>
    <property type="molecule type" value="Genomic_DNA"/>
</dbReference>
<proteinExistence type="predicted"/>
<keyword evidence="3" id="KW-1185">Reference proteome</keyword>
<feature type="transmembrane region" description="Helical" evidence="1">
    <location>
        <begin position="130"/>
        <end position="154"/>
    </location>
</feature>
<reference evidence="2 3" key="1">
    <citation type="submission" date="2015-01" db="EMBL/GenBank/DDBJ databases">
        <title>Draft genome of the acidophilic iron oxidizer Acidithrix ferrooxidans strain Py-F3.</title>
        <authorList>
            <person name="Poehlein A."/>
            <person name="Eisen S."/>
            <person name="Schloemann M."/>
            <person name="Johnson B.D."/>
            <person name="Daniel R."/>
            <person name="Muehling M."/>
        </authorList>
    </citation>
    <scope>NUCLEOTIDE SEQUENCE [LARGE SCALE GENOMIC DNA]</scope>
    <source>
        <strain evidence="2 3">Py-F3</strain>
    </source>
</reference>
<feature type="transmembrane region" description="Helical" evidence="1">
    <location>
        <begin position="313"/>
        <end position="332"/>
    </location>
</feature>
<comment type="caution">
    <text evidence="2">The sequence shown here is derived from an EMBL/GenBank/DDBJ whole genome shotgun (WGS) entry which is preliminary data.</text>
</comment>
<feature type="transmembrane region" description="Helical" evidence="1">
    <location>
        <begin position="210"/>
        <end position="233"/>
    </location>
</feature>
<feature type="transmembrane region" description="Helical" evidence="1">
    <location>
        <begin position="279"/>
        <end position="307"/>
    </location>
</feature>
<dbReference type="AlphaFoldDB" id="A0A0D8HED4"/>
<sequence length="346" mass="38485">MISFVIRWQLFLLKRQLRYFQNWFPLIMSTVIQMGVLLIFFLGGGRSLERPLGEVVLFMFLYSMPQAVVGYSTQKLATTQGIIGISPLPSSAKSAWVLLMLSINHFLSSFGVGLALGILVAIRLSPLGGLVIFPCAFVFFFGMPFGFSALLELVIKTFKPKEPQKVFALAGFLIMMLGFLSLAIFGKQSKPWLEKVGKGILDVGTLNTHAFPIVAAAMIIGIGGYCLRVVVTLRSQEEIKVMKFKSTSKIYRSKSAPHGLNNMLHWVEAIYYKRRRAEFIAPILMIFAFTFFQHHMWMSGVAIASGILGASQLRYLTGVKGLPLLFVAPVSLSRRYGIRASSHLCP</sequence>
<organism evidence="2 3">
    <name type="scientific">Acidithrix ferrooxidans</name>
    <dbReference type="NCBI Taxonomy" id="1280514"/>
    <lineage>
        <taxon>Bacteria</taxon>
        <taxon>Bacillati</taxon>
        <taxon>Actinomycetota</taxon>
        <taxon>Acidimicrobiia</taxon>
        <taxon>Acidimicrobiales</taxon>
        <taxon>Acidimicrobiaceae</taxon>
        <taxon>Acidithrix</taxon>
    </lineage>
</organism>
<name>A0A0D8HED4_9ACTN</name>
<evidence type="ECO:0000313" key="2">
    <source>
        <dbReference type="EMBL" id="KJF16293.1"/>
    </source>
</evidence>
<feature type="transmembrane region" description="Helical" evidence="1">
    <location>
        <begin position="55"/>
        <end position="74"/>
    </location>
</feature>
<feature type="transmembrane region" description="Helical" evidence="1">
    <location>
        <begin position="166"/>
        <end position="185"/>
    </location>
</feature>
<keyword evidence="1" id="KW-1133">Transmembrane helix</keyword>
<keyword evidence="1" id="KW-0472">Membrane</keyword>
<keyword evidence="1" id="KW-0812">Transmembrane</keyword>
<protein>
    <submittedName>
        <fullName evidence="2">Uncharacterized protein</fullName>
    </submittedName>
</protein>
<evidence type="ECO:0000256" key="1">
    <source>
        <dbReference type="SAM" id="Phobius"/>
    </source>
</evidence>
<evidence type="ECO:0000313" key="3">
    <source>
        <dbReference type="Proteomes" id="UP000032360"/>
    </source>
</evidence>
<feature type="transmembrane region" description="Helical" evidence="1">
    <location>
        <begin position="95"/>
        <end position="124"/>
    </location>
</feature>
<dbReference type="Proteomes" id="UP000032360">
    <property type="component" value="Unassembled WGS sequence"/>
</dbReference>
<feature type="transmembrane region" description="Helical" evidence="1">
    <location>
        <begin position="23"/>
        <end position="43"/>
    </location>
</feature>
<accession>A0A0D8HED4</accession>
<dbReference type="STRING" id="1280514.AXFE_28570"/>
<gene>
    <name evidence="2" type="ORF">AXFE_28570</name>
</gene>